<dbReference type="PANTHER" id="PTHR43031:SF1">
    <property type="entry name" value="PYRIDINE NUCLEOTIDE-DISULPHIDE OXIDOREDUCTASE"/>
    <property type="match status" value="1"/>
</dbReference>
<protein>
    <submittedName>
        <fullName evidence="2">Rhodanese-like domain-containing protein</fullName>
    </submittedName>
</protein>
<evidence type="ECO:0000259" key="1">
    <source>
        <dbReference type="PROSITE" id="PS50206"/>
    </source>
</evidence>
<dbReference type="InterPro" id="IPR001763">
    <property type="entry name" value="Rhodanese-like_dom"/>
</dbReference>
<dbReference type="Proteomes" id="UP000661894">
    <property type="component" value="Unassembled WGS sequence"/>
</dbReference>
<gene>
    <name evidence="2" type="ORF">H9624_10985</name>
</gene>
<name>A0ABR8Z3C5_9MICO</name>
<dbReference type="CDD" id="cd00158">
    <property type="entry name" value="RHOD"/>
    <property type="match status" value="1"/>
</dbReference>
<keyword evidence="3" id="KW-1185">Reference proteome</keyword>
<feature type="domain" description="Rhodanese" evidence="1">
    <location>
        <begin position="21"/>
        <end position="107"/>
    </location>
</feature>
<dbReference type="SUPFAM" id="SSF52821">
    <property type="entry name" value="Rhodanese/Cell cycle control phosphatase"/>
    <property type="match status" value="1"/>
</dbReference>
<organism evidence="2 3">
    <name type="scientific">Oceanitalea stevensii</name>
    <dbReference type="NCBI Taxonomy" id="2763072"/>
    <lineage>
        <taxon>Bacteria</taxon>
        <taxon>Bacillati</taxon>
        <taxon>Actinomycetota</taxon>
        <taxon>Actinomycetes</taxon>
        <taxon>Micrococcales</taxon>
        <taxon>Bogoriellaceae</taxon>
        <taxon>Georgenia</taxon>
    </lineage>
</organism>
<dbReference type="EMBL" id="JACSPO010000005">
    <property type="protein sequence ID" value="MBD8062843.1"/>
    <property type="molecule type" value="Genomic_DNA"/>
</dbReference>
<dbReference type="PROSITE" id="PS50206">
    <property type="entry name" value="RHODANESE_3"/>
    <property type="match status" value="1"/>
</dbReference>
<dbReference type="InterPro" id="IPR050229">
    <property type="entry name" value="GlpE_sulfurtransferase"/>
</dbReference>
<evidence type="ECO:0000313" key="3">
    <source>
        <dbReference type="Proteomes" id="UP000661894"/>
    </source>
</evidence>
<dbReference type="RefSeq" id="WP_251839941.1">
    <property type="nucleotide sequence ID" value="NZ_JACSPO010000005.1"/>
</dbReference>
<proteinExistence type="predicted"/>
<dbReference type="Gene3D" id="3.40.250.10">
    <property type="entry name" value="Rhodanese-like domain"/>
    <property type="match status" value="1"/>
</dbReference>
<evidence type="ECO:0000313" key="2">
    <source>
        <dbReference type="EMBL" id="MBD8062843.1"/>
    </source>
</evidence>
<dbReference type="PANTHER" id="PTHR43031">
    <property type="entry name" value="FAD-DEPENDENT OXIDOREDUCTASE"/>
    <property type="match status" value="1"/>
</dbReference>
<reference evidence="2 3" key="1">
    <citation type="submission" date="2020-08" db="EMBL/GenBank/DDBJ databases">
        <title>A Genomic Blueprint of the Chicken Gut Microbiome.</title>
        <authorList>
            <person name="Gilroy R."/>
            <person name="Ravi A."/>
            <person name="Getino M."/>
            <person name="Pursley I."/>
            <person name="Horton D.L."/>
            <person name="Alikhan N.-F."/>
            <person name="Baker D."/>
            <person name="Gharbi K."/>
            <person name="Hall N."/>
            <person name="Watson M."/>
            <person name="Adriaenssens E.M."/>
            <person name="Foster-Nyarko E."/>
            <person name="Jarju S."/>
            <person name="Secka A."/>
            <person name="Antonio M."/>
            <person name="Oren A."/>
            <person name="Chaudhuri R."/>
            <person name="La Ragione R.M."/>
            <person name="Hildebrand F."/>
            <person name="Pallen M.J."/>
        </authorList>
    </citation>
    <scope>NUCLEOTIDE SEQUENCE [LARGE SCALE GENOMIC DNA]</scope>
    <source>
        <strain evidence="2 3">Sa1BUA1</strain>
    </source>
</reference>
<dbReference type="InterPro" id="IPR036873">
    <property type="entry name" value="Rhodanese-like_dom_sf"/>
</dbReference>
<dbReference type="SMART" id="SM00450">
    <property type="entry name" value="RHOD"/>
    <property type="match status" value="1"/>
</dbReference>
<comment type="caution">
    <text evidence="2">The sequence shown here is derived from an EMBL/GenBank/DDBJ whole genome shotgun (WGS) entry which is preliminary data.</text>
</comment>
<accession>A0ABR8Z3C5</accession>
<sequence>MDDLDQPRDLTVGELDPAAPVPAGHAVLDVREQDEWDAGHIPGAVHIPLGELPDRLDDLPEEDLLVVCRSGGRSMRATAWLNHSGFTARNLDGGMHAWGVAGLPMTADEGRDPYVL</sequence>
<dbReference type="Pfam" id="PF00581">
    <property type="entry name" value="Rhodanese"/>
    <property type="match status" value="1"/>
</dbReference>